<feature type="signal peptide" evidence="1">
    <location>
        <begin position="1"/>
        <end position="21"/>
    </location>
</feature>
<organism evidence="3">
    <name type="scientific">uncultured Chthoniobacterales bacterium</name>
    <dbReference type="NCBI Taxonomy" id="1836801"/>
    <lineage>
        <taxon>Bacteria</taxon>
        <taxon>Pseudomonadati</taxon>
        <taxon>Verrucomicrobiota</taxon>
        <taxon>Spartobacteria</taxon>
        <taxon>Chthoniobacterales</taxon>
        <taxon>environmental samples</taxon>
    </lineage>
</organism>
<feature type="chain" id="PRO_5027032072" description="DUF4412 domain-containing protein" evidence="1">
    <location>
        <begin position="22"/>
        <end position="239"/>
    </location>
</feature>
<evidence type="ECO:0000256" key="1">
    <source>
        <dbReference type="SAM" id="SignalP"/>
    </source>
</evidence>
<keyword evidence="1" id="KW-0732">Signal</keyword>
<reference evidence="3" key="1">
    <citation type="submission" date="2020-02" db="EMBL/GenBank/DDBJ databases">
        <authorList>
            <person name="Meier V. D."/>
        </authorList>
    </citation>
    <scope>NUCLEOTIDE SEQUENCE</scope>
    <source>
        <strain evidence="3">AVDCRST_MAG42</strain>
    </source>
</reference>
<dbReference type="InterPro" id="IPR025524">
    <property type="entry name" value="DUF4412"/>
</dbReference>
<accession>A0A6J4HWH1</accession>
<dbReference type="AlphaFoldDB" id="A0A6J4HWH1"/>
<protein>
    <recommendedName>
        <fullName evidence="2">DUF4412 domain-containing protein</fullName>
    </recommendedName>
</protein>
<feature type="domain" description="DUF4412" evidence="2">
    <location>
        <begin position="35"/>
        <end position="212"/>
    </location>
</feature>
<name>A0A6J4HWH1_9BACT</name>
<sequence>MKRLTCSALLVLLALLSYARADLTITQKIEGAGALPEMTMKIKGDKVRIEATPEVTSIFDGKTGEMLNIMSAQKMVMRMSADQAKAAAAMAGGQLPSQAVKTDEKVKVTPTGKKEKINGYDAEEYVAETPKYKASYWVAKDYPQVESIMKQLQATSSQAWNSTGMGMPDFRDFPGLPIRTNVSMDGQNYVTSITAVKLDPLPDAEFTVPQGFQEMKMPNMDALLGGKPEAAATPKASKK</sequence>
<dbReference type="EMBL" id="CADCTA010000054">
    <property type="protein sequence ID" value="CAA9232943.1"/>
    <property type="molecule type" value="Genomic_DNA"/>
</dbReference>
<gene>
    <name evidence="3" type="ORF">AVDCRST_MAG42-1230</name>
</gene>
<proteinExistence type="predicted"/>
<evidence type="ECO:0000259" key="2">
    <source>
        <dbReference type="Pfam" id="PF14371"/>
    </source>
</evidence>
<evidence type="ECO:0000313" key="3">
    <source>
        <dbReference type="EMBL" id="CAA9232943.1"/>
    </source>
</evidence>
<dbReference type="Pfam" id="PF14371">
    <property type="entry name" value="DUF4412"/>
    <property type="match status" value="1"/>
</dbReference>